<evidence type="ECO:0008006" key="4">
    <source>
        <dbReference type="Google" id="ProtNLM"/>
    </source>
</evidence>
<evidence type="ECO:0000313" key="3">
    <source>
        <dbReference type="Proteomes" id="UP000093000"/>
    </source>
</evidence>
<reference evidence="2 3" key="1">
    <citation type="submission" date="2016-03" db="EMBL/GenBank/DDBJ databases">
        <title>Choanephora cucurbitarum.</title>
        <authorList>
            <person name="Min B."/>
            <person name="Park H."/>
            <person name="Park J.-H."/>
            <person name="Shin H.-D."/>
            <person name="Choi I.-G."/>
        </authorList>
    </citation>
    <scope>NUCLEOTIDE SEQUENCE [LARGE SCALE GENOMIC DNA]</scope>
    <source>
        <strain evidence="2 3">KUS-F28377</strain>
    </source>
</reference>
<keyword evidence="3" id="KW-1185">Reference proteome</keyword>
<feature type="compositionally biased region" description="Basic residues" evidence="1">
    <location>
        <begin position="785"/>
        <end position="799"/>
    </location>
</feature>
<dbReference type="InParanoid" id="A0A1C7NMU1"/>
<feature type="region of interest" description="Disordered" evidence="1">
    <location>
        <begin position="774"/>
        <end position="799"/>
    </location>
</feature>
<organism evidence="2 3">
    <name type="scientific">Choanephora cucurbitarum</name>
    <dbReference type="NCBI Taxonomy" id="101091"/>
    <lineage>
        <taxon>Eukaryota</taxon>
        <taxon>Fungi</taxon>
        <taxon>Fungi incertae sedis</taxon>
        <taxon>Mucoromycota</taxon>
        <taxon>Mucoromycotina</taxon>
        <taxon>Mucoromycetes</taxon>
        <taxon>Mucorales</taxon>
        <taxon>Mucorineae</taxon>
        <taxon>Choanephoraceae</taxon>
        <taxon>Choanephoroideae</taxon>
        <taxon>Choanephora</taxon>
    </lineage>
</organism>
<comment type="caution">
    <text evidence="2">The sequence shown here is derived from an EMBL/GenBank/DDBJ whole genome shotgun (WGS) entry which is preliminary data.</text>
</comment>
<dbReference type="OrthoDB" id="2214060at2759"/>
<proteinExistence type="predicted"/>
<sequence length="799" mass="91459">MDDLVARSEFPLLSADPHKLVVDAGFPLHKFRENQPKAIQHVEEHEILPRTNDFRPTPLTRKADLKHYVSRIFQDVPELSIAQLPRSEVLNLLSDDIHVRRSHEAMDPLIGNSLAHFAYDGLEYYLVCAGPSLSNLVLLSTQLKPFEYRDHQTAVNLPFDAISIHDTIDLQYPIRQITTQLSNNNKQVVLIRTTSTIHLFVFQPNQTLDQIHTVHVPQLTATRPTVDYSMPIHATLSPFDMYHYAFITNNGYMTIVDGLKGKWICEEEGETIPDEVTYCSRWRSCAFGKSPFTLLVASPECIQEKEFTADQVKTTLLAKPNERIIAFHAMDRHVYCFSTLESVVIMDQLVPQRPVMTWQHQLRGLPFHFLVNQIEENQWSIMVFTRDAHYTSMMTFSYDRTGLLPKPQVLETHNMELSVHTFEEFYEFNNRIKPVGILCKSFERPSTLFGLYRIFEDGSMRVHYIARDKKKGGAFISRPAYRINQSHTRFEALLNEVKLAILPERTYTAEKEREVVRLDTTQYQDYLQEEVHQDEKRLNDKIKPKIASSARQIACPMSYKNLLEDHSDHHTQEELFLFLTEMQQYEPIELIENSIKIPSVLKDTSSTNPVLHQKLLQAHAKEIKLASTILRPLKQQDNKMEYLPHVSFESTTTTKVMASCWTLDDRPYSELVFPEYDTETVPVPETFPSVQATSSSLTASVPTIVLEDADDELPDIPTVASVKIKTSSQKKEEPEEEEEEPLFMSSQNASRPTLSSLAGLTSPARSFANVSTQPLAGAFGSRQKSVAKKKKKPKTSGFK</sequence>
<feature type="region of interest" description="Disordered" evidence="1">
    <location>
        <begin position="723"/>
        <end position="760"/>
    </location>
</feature>
<dbReference type="EMBL" id="LUGH01000050">
    <property type="protein sequence ID" value="OBZ90405.1"/>
    <property type="molecule type" value="Genomic_DNA"/>
</dbReference>
<evidence type="ECO:0000256" key="1">
    <source>
        <dbReference type="SAM" id="MobiDB-lite"/>
    </source>
</evidence>
<dbReference type="STRING" id="101091.A0A1C7NMU1"/>
<feature type="compositionally biased region" description="Polar residues" evidence="1">
    <location>
        <begin position="744"/>
        <end position="759"/>
    </location>
</feature>
<name>A0A1C7NMU1_9FUNG</name>
<dbReference type="Proteomes" id="UP000093000">
    <property type="component" value="Unassembled WGS sequence"/>
</dbReference>
<protein>
    <recommendedName>
        <fullName evidence="4">RNA polymerase I-specific transcription initiation factor rrn6</fullName>
    </recommendedName>
</protein>
<evidence type="ECO:0000313" key="2">
    <source>
        <dbReference type="EMBL" id="OBZ90405.1"/>
    </source>
</evidence>
<dbReference type="AlphaFoldDB" id="A0A1C7NMU1"/>
<accession>A0A1C7NMU1</accession>
<gene>
    <name evidence="2" type="ORF">A0J61_01540</name>
</gene>